<dbReference type="InterPro" id="IPR047640">
    <property type="entry name" value="RpiR-like"/>
</dbReference>
<gene>
    <name evidence="3" type="ORF">HLB09_00475</name>
</gene>
<dbReference type="RefSeq" id="WP_171201450.1">
    <property type="nucleotide sequence ID" value="NZ_BAAANP010000011.1"/>
</dbReference>
<dbReference type="Pfam" id="PF01418">
    <property type="entry name" value="HTH_6"/>
    <property type="match status" value="1"/>
</dbReference>
<dbReference type="SUPFAM" id="SSF53697">
    <property type="entry name" value="SIS domain"/>
    <property type="match status" value="1"/>
</dbReference>
<dbReference type="GO" id="GO:0003700">
    <property type="term" value="F:DNA-binding transcription factor activity"/>
    <property type="evidence" value="ECO:0007669"/>
    <property type="project" value="InterPro"/>
</dbReference>
<evidence type="ECO:0000313" key="4">
    <source>
        <dbReference type="Proteomes" id="UP000555552"/>
    </source>
</evidence>
<keyword evidence="4" id="KW-1185">Reference proteome</keyword>
<feature type="domain" description="HTH rpiR-type" evidence="1">
    <location>
        <begin position="2"/>
        <end position="78"/>
    </location>
</feature>
<dbReference type="Gene3D" id="3.40.50.10490">
    <property type="entry name" value="Glucose-6-phosphate isomerase like protein, domain 1"/>
    <property type="match status" value="1"/>
</dbReference>
<evidence type="ECO:0000259" key="2">
    <source>
        <dbReference type="PROSITE" id="PS51464"/>
    </source>
</evidence>
<comment type="caution">
    <text evidence="3">The sequence shown here is derived from an EMBL/GenBank/DDBJ whole genome shotgun (WGS) entry which is preliminary data.</text>
</comment>
<dbReference type="InterPro" id="IPR001347">
    <property type="entry name" value="SIS_dom"/>
</dbReference>
<reference evidence="3 4" key="1">
    <citation type="submission" date="2020-05" db="EMBL/GenBank/DDBJ databases">
        <title>MicrobeNet Type strains.</title>
        <authorList>
            <person name="Nicholson A.C."/>
        </authorList>
    </citation>
    <scope>NUCLEOTIDE SEQUENCE [LARGE SCALE GENOMIC DNA]</scope>
    <source>
        <strain evidence="3 4">JCM 14547</strain>
    </source>
</reference>
<dbReference type="GO" id="GO:0003677">
    <property type="term" value="F:DNA binding"/>
    <property type="evidence" value="ECO:0007669"/>
    <property type="project" value="InterPro"/>
</dbReference>
<dbReference type="PROSITE" id="PS51464">
    <property type="entry name" value="SIS"/>
    <property type="match status" value="1"/>
</dbReference>
<evidence type="ECO:0000259" key="1">
    <source>
        <dbReference type="PROSITE" id="PS51071"/>
    </source>
</evidence>
<dbReference type="Pfam" id="PF01380">
    <property type="entry name" value="SIS"/>
    <property type="match status" value="1"/>
</dbReference>
<organism evidence="3 4">
    <name type="scientific">Pseudokineococcus marinus</name>
    <dbReference type="NCBI Taxonomy" id="351215"/>
    <lineage>
        <taxon>Bacteria</taxon>
        <taxon>Bacillati</taxon>
        <taxon>Actinomycetota</taxon>
        <taxon>Actinomycetes</taxon>
        <taxon>Kineosporiales</taxon>
        <taxon>Kineosporiaceae</taxon>
        <taxon>Pseudokineococcus</taxon>
    </lineage>
</organism>
<accession>A0A849BG91</accession>
<dbReference type="GO" id="GO:0097367">
    <property type="term" value="F:carbohydrate derivative binding"/>
    <property type="evidence" value="ECO:0007669"/>
    <property type="project" value="InterPro"/>
</dbReference>
<dbReference type="PROSITE" id="PS51071">
    <property type="entry name" value="HTH_RPIR"/>
    <property type="match status" value="1"/>
</dbReference>
<dbReference type="InterPro" id="IPR046348">
    <property type="entry name" value="SIS_dom_sf"/>
</dbReference>
<dbReference type="EMBL" id="JABEMA010000003">
    <property type="protein sequence ID" value="NNH21581.1"/>
    <property type="molecule type" value="Genomic_DNA"/>
</dbReference>
<sequence length="289" mass="30917">MISTWLDGLRPSAGLSPAQERVFETVKRNQQLASYSDVAAIAARAGVDKSTVVRCAQRLGFRGWPTLQHELRARYLLEISTEQTLEQHHRETDGVVHDAVRHDMENLRLALETVDRDDAERAVAALGEAEHLLVLGQGSFAGPATVFAHLAATMGYRAQLESRGGPHLATAVSALGPGDVVLLVNPWRPMRELLAAARAARSAGARVVSISDLDRGPVAQVSDVPLIVPSEGVSFFQSVTAITAVVYGLLAGMQASRPEQTRAALQGVQRAWRAMDTYDDGPRGGASGG</sequence>
<dbReference type="Gene3D" id="1.10.10.10">
    <property type="entry name" value="Winged helix-like DNA-binding domain superfamily/Winged helix DNA-binding domain"/>
    <property type="match status" value="1"/>
</dbReference>
<dbReference type="PANTHER" id="PTHR30514">
    <property type="entry name" value="GLUCOKINASE"/>
    <property type="match status" value="1"/>
</dbReference>
<dbReference type="InterPro" id="IPR000281">
    <property type="entry name" value="HTH_RpiR"/>
</dbReference>
<dbReference type="InterPro" id="IPR009057">
    <property type="entry name" value="Homeodomain-like_sf"/>
</dbReference>
<protein>
    <submittedName>
        <fullName evidence="3">MurR/RpiR family transcriptional regulator</fullName>
    </submittedName>
</protein>
<evidence type="ECO:0000313" key="3">
    <source>
        <dbReference type="EMBL" id="NNH21581.1"/>
    </source>
</evidence>
<proteinExistence type="predicted"/>
<dbReference type="Proteomes" id="UP000555552">
    <property type="component" value="Unassembled WGS sequence"/>
</dbReference>
<dbReference type="InterPro" id="IPR036388">
    <property type="entry name" value="WH-like_DNA-bd_sf"/>
</dbReference>
<name>A0A849BG91_9ACTN</name>
<dbReference type="GO" id="GO:1901135">
    <property type="term" value="P:carbohydrate derivative metabolic process"/>
    <property type="evidence" value="ECO:0007669"/>
    <property type="project" value="InterPro"/>
</dbReference>
<dbReference type="AlphaFoldDB" id="A0A849BG91"/>
<feature type="domain" description="SIS" evidence="2">
    <location>
        <begin position="122"/>
        <end position="259"/>
    </location>
</feature>
<dbReference type="SUPFAM" id="SSF46689">
    <property type="entry name" value="Homeodomain-like"/>
    <property type="match status" value="1"/>
</dbReference>
<dbReference type="PANTHER" id="PTHR30514:SF18">
    <property type="entry name" value="RPIR-FAMILY TRANSCRIPTIONAL REGULATOR"/>
    <property type="match status" value="1"/>
</dbReference>